<dbReference type="Proteomes" id="UP000292095">
    <property type="component" value="Unassembled WGS sequence"/>
</dbReference>
<reference evidence="1 2" key="1">
    <citation type="submission" date="2017-12" db="EMBL/GenBank/DDBJ databases">
        <title>Population genomics insights into the ecological differentiation and adaptive evolution in streptomycetes.</title>
        <authorList>
            <person name="Li Y."/>
            <person name="Huang Y."/>
        </authorList>
    </citation>
    <scope>NUCLEOTIDE SEQUENCE [LARGE SCALE GENOMIC DNA]</scope>
    <source>
        <strain evidence="1 2">FXJ.2339</strain>
    </source>
</reference>
<dbReference type="EMBL" id="PKLK01000013">
    <property type="protein sequence ID" value="RZE41740.1"/>
    <property type="molecule type" value="Genomic_DNA"/>
</dbReference>
<gene>
    <name evidence="1" type="ORF">C0Q91_11205</name>
</gene>
<dbReference type="RefSeq" id="WP_103486799.1">
    <property type="nucleotide sequence ID" value="NZ_JBEPDS010000012.1"/>
</dbReference>
<proteinExistence type="predicted"/>
<evidence type="ECO:0000313" key="1">
    <source>
        <dbReference type="EMBL" id="RZE41740.1"/>
    </source>
</evidence>
<dbReference type="AlphaFoldDB" id="A0AB37XGA5"/>
<name>A0AB37XGA5_9ACTN</name>
<comment type="caution">
    <text evidence="1">The sequence shown here is derived from an EMBL/GenBank/DDBJ whole genome shotgun (WGS) entry which is preliminary data.</text>
</comment>
<evidence type="ECO:0000313" key="2">
    <source>
        <dbReference type="Proteomes" id="UP000292095"/>
    </source>
</evidence>
<accession>A0AB37XGA5</accession>
<organism evidence="1 2">
    <name type="scientific">Streptomyces albidoflavus</name>
    <dbReference type="NCBI Taxonomy" id="1886"/>
    <lineage>
        <taxon>Bacteria</taxon>
        <taxon>Bacillati</taxon>
        <taxon>Actinomycetota</taxon>
        <taxon>Actinomycetes</taxon>
        <taxon>Kitasatosporales</taxon>
        <taxon>Streptomycetaceae</taxon>
        <taxon>Streptomyces</taxon>
        <taxon>Streptomyces albidoflavus group</taxon>
    </lineage>
</organism>
<protein>
    <submittedName>
        <fullName evidence="1">Uncharacterized protein</fullName>
    </submittedName>
</protein>
<sequence>MSGNRNAHCPHPASSVRPRRARAVAALAGAVAVLALGAGQPVAQAPEAAPVPVSPLVNGWDSAPAEPGYGKLVNGWD</sequence>